<sequence>MYLLQGFTSAGWRYTIVGALAVVAFYKYAPAAGEDNFVTRYIAHYYTPKEVWERINNKHLVMTAEMQENAQVIQGAKRPPIHRFRHPQCVYYRSYLS</sequence>
<accession>A0ACB8TD73</accession>
<comment type="caution">
    <text evidence="1">The sequence shown here is derived from an EMBL/GenBank/DDBJ whole genome shotgun (WGS) entry which is preliminary data.</text>
</comment>
<evidence type="ECO:0000313" key="2">
    <source>
        <dbReference type="Proteomes" id="UP000814140"/>
    </source>
</evidence>
<proteinExistence type="predicted"/>
<protein>
    <submittedName>
        <fullName evidence="1">Uncharacterized protein</fullName>
    </submittedName>
</protein>
<organism evidence="1 2">
    <name type="scientific">Artomyces pyxidatus</name>
    <dbReference type="NCBI Taxonomy" id="48021"/>
    <lineage>
        <taxon>Eukaryota</taxon>
        <taxon>Fungi</taxon>
        <taxon>Dikarya</taxon>
        <taxon>Basidiomycota</taxon>
        <taxon>Agaricomycotina</taxon>
        <taxon>Agaricomycetes</taxon>
        <taxon>Russulales</taxon>
        <taxon>Auriscalpiaceae</taxon>
        <taxon>Artomyces</taxon>
    </lineage>
</organism>
<dbReference type="EMBL" id="MU277193">
    <property type="protein sequence ID" value="KAI0066216.1"/>
    <property type="molecule type" value="Genomic_DNA"/>
</dbReference>
<reference evidence="1" key="2">
    <citation type="journal article" date="2022" name="New Phytol.">
        <title>Evolutionary transition to the ectomycorrhizal habit in the genomes of a hyperdiverse lineage of mushroom-forming fungi.</title>
        <authorList>
            <person name="Looney B."/>
            <person name="Miyauchi S."/>
            <person name="Morin E."/>
            <person name="Drula E."/>
            <person name="Courty P.E."/>
            <person name="Kohler A."/>
            <person name="Kuo A."/>
            <person name="LaButti K."/>
            <person name="Pangilinan J."/>
            <person name="Lipzen A."/>
            <person name="Riley R."/>
            <person name="Andreopoulos W."/>
            <person name="He G."/>
            <person name="Johnson J."/>
            <person name="Nolan M."/>
            <person name="Tritt A."/>
            <person name="Barry K.W."/>
            <person name="Grigoriev I.V."/>
            <person name="Nagy L.G."/>
            <person name="Hibbett D."/>
            <person name="Henrissat B."/>
            <person name="Matheny P.B."/>
            <person name="Labbe J."/>
            <person name="Martin F.M."/>
        </authorList>
    </citation>
    <scope>NUCLEOTIDE SEQUENCE</scope>
    <source>
        <strain evidence="1">HHB10654</strain>
    </source>
</reference>
<name>A0ACB8TD73_9AGAM</name>
<gene>
    <name evidence="1" type="ORF">BV25DRAFT_1821125</name>
</gene>
<dbReference type="Proteomes" id="UP000814140">
    <property type="component" value="Unassembled WGS sequence"/>
</dbReference>
<keyword evidence="2" id="KW-1185">Reference proteome</keyword>
<evidence type="ECO:0000313" key="1">
    <source>
        <dbReference type="EMBL" id="KAI0066216.1"/>
    </source>
</evidence>
<reference evidence="1" key="1">
    <citation type="submission" date="2021-03" db="EMBL/GenBank/DDBJ databases">
        <authorList>
            <consortium name="DOE Joint Genome Institute"/>
            <person name="Ahrendt S."/>
            <person name="Looney B.P."/>
            <person name="Miyauchi S."/>
            <person name="Morin E."/>
            <person name="Drula E."/>
            <person name="Courty P.E."/>
            <person name="Chicoki N."/>
            <person name="Fauchery L."/>
            <person name="Kohler A."/>
            <person name="Kuo A."/>
            <person name="Labutti K."/>
            <person name="Pangilinan J."/>
            <person name="Lipzen A."/>
            <person name="Riley R."/>
            <person name="Andreopoulos W."/>
            <person name="He G."/>
            <person name="Johnson J."/>
            <person name="Barry K.W."/>
            <person name="Grigoriev I.V."/>
            <person name="Nagy L."/>
            <person name="Hibbett D."/>
            <person name="Henrissat B."/>
            <person name="Matheny P.B."/>
            <person name="Labbe J."/>
            <person name="Martin F."/>
        </authorList>
    </citation>
    <scope>NUCLEOTIDE SEQUENCE</scope>
    <source>
        <strain evidence="1">HHB10654</strain>
    </source>
</reference>